<accession>A0A336LW25</accession>
<protein>
    <submittedName>
        <fullName evidence="3">CSON002998 protein</fullName>
    </submittedName>
</protein>
<reference evidence="3" key="2">
    <citation type="submission" date="2018-07" db="EMBL/GenBank/DDBJ databases">
        <authorList>
            <person name="Quirk P.G."/>
            <person name="Krulwich T.A."/>
        </authorList>
    </citation>
    <scope>NUCLEOTIDE SEQUENCE</scope>
</reference>
<proteinExistence type="predicted"/>
<reference evidence="2" key="1">
    <citation type="submission" date="2018-04" db="EMBL/GenBank/DDBJ databases">
        <authorList>
            <person name="Go L.Y."/>
            <person name="Mitchell J.A."/>
        </authorList>
    </citation>
    <scope>NUCLEOTIDE SEQUENCE</scope>
    <source>
        <tissue evidence="2">Whole organism</tissue>
    </source>
</reference>
<keyword evidence="1" id="KW-0732">Signal</keyword>
<organism evidence="3">
    <name type="scientific">Culicoides sonorensis</name>
    <name type="common">Biting midge</name>
    <dbReference type="NCBI Taxonomy" id="179676"/>
    <lineage>
        <taxon>Eukaryota</taxon>
        <taxon>Metazoa</taxon>
        <taxon>Ecdysozoa</taxon>
        <taxon>Arthropoda</taxon>
        <taxon>Hexapoda</taxon>
        <taxon>Insecta</taxon>
        <taxon>Pterygota</taxon>
        <taxon>Neoptera</taxon>
        <taxon>Endopterygota</taxon>
        <taxon>Diptera</taxon>
        <taxon>Nematocera</taxon>
        <taxon>Chironomoidea</taxon>
        <taxon>Ceratopogonidae</taxon>
        <taxon>Ceratopogoninae</taxon>
        <taxon>Culicoides</taxon>
        <taxon>Monoculicoides</taxon>
    </lineage>
</organism>
<dbReference type="VEuPathDB" id="VectorBase:CSON002998"/>
<feature type="chain" id="PRO_5033778330" evidence="1">
    <location>
        <begin position="27"/>
        <end position="143"/>
    </location>
</feature>
<gene>
    <name evidence="3" type="primary">CSON002998</name>
</gene>
<sequence length="143" mass="16581">MNCNNTMKCLIFTFFCAIMIISCVDASLHVKVKYPLGPDVPKGETLLCRYPKKFDSIAAEIDLTKQQRGDMRCELKHFLETQRPCDFRKVNRYKLVTITLKGQYAHDDIRCSYNPKTDSLHIEDATVRDEPVKVKFNIYTVKP</sequence>
<evidence type="ECO:0000256" key="1">
    <source>
        <dbReference type="SAM" id="SignalP"/>
    </source>
</evidence>
<feature type="signal peptide" evidence="1">
    <location>
        <begin position="1"/>
        <end position="26"/>
    </location>
</feature>
<evidence type="ECO:0000313" key="3">
    <source>
        <dbReference type="EMBL" id="SSX20919.1"/>
    </source>
</evidence>
<name>A0A336LW25_CULSO</name>
<dbReference type="AlphaFoldDB" id="A0A336LW25"/>
<dbReference type="EMBL" id="UFQT01000150">
    <property type="protein sequence ID" value="SSX20919.1"/>
    <property type="molecule type" value="Genomic_DNA"/>
</dbReference>
<evidence type="ECO:0000313" key="2">
    <source>
        <dbReference type="EMBL" id="SSX00539.1"/>
    </source>
</evidence>
<dbReference type="EMBL" id="UFQS01000150">
    <property type="protein sequence ID" value="SSX00539.1"/>
    <property type="molecule type" value="Genomic_DNA"/>
</dbReference>